<accession>A0A0A9B769</accession>
<organism evidence="1">
    <name type="scientific">Arundo donax</name>
    <name type="common">Giant reed</name>
    <name type="synonym">Donax arundinaceus</name>
    <dbReference type="NCBI Taxonomy" id="35708"/>
    <lineage>
        <taxon>Eukaryota</taxon>
        <taxon>Viridiplantae</taxon>
        <taxon>Streptophyta</taxon>
        <taxon>Embryophyta</taxon>
        <taxon>Tracheophyta</taxon>
        <taxon>Spermatophyta</taxon>
        <taxon>Magnoliopsida</taxon>
        <taxon>Liliopsida</taxon>
        <taxon>Poales</taxon>
        <taxon>Poaceae</taxon>
        <taxon>PACMAD clade</taxon>
        <taxon>Arundinoideae</taxon>
        <taxon>Arundineae</taxon>
        <taxon>Arundo</taxon>
    </lineage>
</organism>
<evidence type="ECO:0000313" key="1">
    <source>
        <dbReference type="EMBL" id="JAD57998.1"/>
    </source>
</evidence>
<reference evidence="1" key="1">
    <citation type="submission" date="2014-09" db="EMBL/GenBank/DDBJ databases">
        <authorList>
            <person name="Magalhaes I.L.F."/>
            <person name="Oliveira U."/>
            <person name="Santos F.R."/>
            <person name="Vidigal T.H.D.A."/>
            <person name="Brescovit A.D."/>
            <person name="Santos A.J."/>
        </authorList>
    </citation>
    <scope>NUCLEOTIDE SEQUENCE</scope>
    <source>
        <tissue evidence="1">Shoot tissue taken approximately 20 cm above the soil surface</tissue>
    </source>
</reference>
<sequence>MKRPPSKDFYLSRNVEFPQFLPNRTISRSIRLSTGTPSSSKFIVPLRIISGLTVNKPFFV</sequence>
<dbReference type="AlphaFoldDB" id="A0A0A9B769"/>
<reference evidence="1" key="2">
    <citation type="journal article" date="2015" name="Data Brief">
        <title>Shoot transcriptome of the giant reed, Arundo donax.</title>
        <authorList>
            <person name="Barrero R.A."/>
            <person name="Guerrero F.D."/>
            <person name="Moolhuijzen P."/>
            <person name="Goolsby J.A."/>
            <person name="Tidwell J."/>
            <person name="Bellgard S.E."/>
            <person name="Bellgard M.I."/>
        </authorList>
    </citation>
    <scope>NUCLEOTIDE SEQUENCE</scope>
    <source>
        <tissue evidence="1">Shoot tissue taken approximately 20 cm above the soil surface</tissue>
    </source>
</reference>
<dbReference type="EMBL" id="GBRH01239897">
    <property type="protein sequence ID" value="JAD57998.1"/>
    <property type="molecule type" value="Transcribed_RNA"/>
</dbReference>
<name>A0A0A9B769_ARUDO</name>
<protein>
    <submittedName>
        <fullName evidence="1">Uncharacterized protein</fullName>
    </submittedName>
</protein>
<proteinExistence type="predicted"/>